<evidence type="ECO:0000259" key="2">
    <source>
        <dbReference type="PROSITE" id="PS51208"/>
    </source>
</evidence>
<gene>
    <name evidence="3" type="ORF">B0188_07795</name>
</gene>
<reference evidence="3 4" key="1">
    <citation type="submission" date="2017-02" db="EMBL/GenBank/DDBJ databases">
        <title>Draft genome sequence of Haemophilus felis CCUG 31170 type strain.</title>
        <authorList>
            <person name="Engstrom-Jakobsson H."/>
            <person name="Salva-Serra F."/>
            <person name="Thorell K."/>
            <person name="Gonzales-Siles L."/>
            <person name="Karlsson R."/>
            <person name="Boulund F."/>
            <person name="Engstrand L."/>
            <person name="Kristiansson E."/>
            <person name="Moore E."/>
        </authorList>
    </citation>
    <scope>NUCLEOTIDE SEQUENCE [LARGE SCALE GENOMIC DNA]</scope>
    <source>
        <strain evidence="3 4">CCUG 31170</strain>
    </source>
</reference>
<feature type="compositionally biased region" description="Pro residues" evidence="1">
    <location>
        <begin position="635"/>
        <end position="669"/>
    </location>
</feature>
<dbReference type="EMBL" id="MUYB01000031">
    <property type="protein sequence ID" value="OOS02688.1"/>
    <property type="molecule type" value="Genomic_DNA"/>
</dbReference>
<dbReference type="SMART" id="SM00869">
    <property type="entry name" value="Autotransporter"/>
    <property type="match status" value="1"/>
</dbReference>
<evidence type="ECO:0000313" key="3">
    <source>
        <dbReference type="EMBL" id="OOS02688.1"/>
    </source>
</evidence>
<feature type="compositionally biased region" description="Basic and acidic residues" evidence="1">
    <location>
        <begin position="582"/>
        <end position="593"/>
    </location>
</feature>
<dbReference type="Pfam" id="PF03797">
    <property type="entry name" value="Autotransporter"/>
    <property type="match status" value="1"/>
</dbReference>
<name>A0A1T0AXR7_9PAST</name>
<evidence type="ECO:0000256" key="1">
    <source>
        <dbReference type="SAM" id="MobiDB-lite"/>
    </source>
</evidence>
<dbReference type="Proteomes" id="UP000190023">
    <property type="component" value="Unassembled WGS sequence"/>
</dbReference>
<dbReference type="InterPro" id="IPR005546">
    <property type="entry name" value="Autotransporte_beta"/>
</dbReference>
<feature type="compositionally biased region" description="Pro residues" evidence="1">
    <location>
        <begin position="380"/>
        <end position="390"/>
    </location>
</feature>
<evidence type="ECO:0000313" key="4">
    <source>
        <dbReference type="Proteomes" id="UP000190023"/>
    </source>
</evidence>
<feature type="compositionally biased region" description="Low complexity" evidence="1">
    <location>
        <begin position="414"/>
        <end position="427"/>
    </location>
</feature>
<feature type="compositionally biased region" description="Basic and acidic residues" evidence="1">
    <location>
        <begin position="611"/>
        <end position="624"/>
    </location>
</feature>
<accession>A0A1T0AXR7</accession>
<feature type="compositionally biased region" description="Polar residues" evidence="1">
    <location>
        <begin position="509"/>
        <end position="519"/>
    </location>
</feature>
<organism evidence="3 4">
    <name type="scientific">[Haemophilus] felis</name>
    <dbReference type="NCBI Taxonomy" id="123822"/>
    <lineage>
        <taxon>Bacteria</taxon>
        <taxon>Pseudomonadati</taxon>
        <taxon>Pseudomonadota</taxon>
        <taxon>Gammaproteobacteria</taxon>
        <taxon>Pasteurellales</taxon>
        <taxon>Pasteurellaceae</taxon>
    </lineage>
</organism>
<dbReference type="STRING" id="123822.B0188_07795"/>
<dbReference type="InterPro" id="IPR036709">
    <property type="entry name" value="Autotransporte_beta_dom_sf"/>
</dbReference>
<feature type="compositionally biased region" description="Polar residues" evidence="1">
    <location>
        <begin position="527"/>
        <end position="538"/>
    </location>
</feature>
<feature type="compositionally biased region" description="Low complexity" evidence="1">
    <location>
        <begin position="670"/>
        <end position="682"/>
    </location>
</feature>
<feature type="domain" description="Autotransporter" evidence="2">
    <location>
        <begin position="769"/>
        <end position="1031"/>
    </location>
</feature>
<feature type="compositionally biased region" description="Polar residues" evidence="1">
    <location>
        <begin position="557"/>
        <end position="566"/>
    </location>
</feature>
<dbReference type="Gene3D" id="2.40.128.130">
    <property type="entry name" value="Autotransporter beta-domain"/>
    <property type="match status" value="1"/>
</dbReference>
<dbReference type="SUPFAM" id="SSF103515">
    <property type="entry name" value="Autotransporter"/>
    <property type="match status" value="1"/>
</dbReference>
<sequence>MCIEGQNSCNDLELLLGKVNNGDTIMLTGHNVYLARGQQGAQLDNKKLDINKQVTINGGGNTLKINANDINLGADVEINNVNLQAQGYSRTQEEKNEQVFSNNATDTSNIYLNGYKLTLNAVTTNDTRNNIKPNIILGSSAGKVDEKRGELMVTNSTPDTKFANVVAGSHTGENTGMPTVKISIDKDIIQEGGKIYLGNGENKAPTPTHGVSLTIHSGSLSLIKKIDQNGVDNADITLKNVSAGSGKIPVNKLANLTLNGSEVTLENTEITGTLSLENGSTLNIENPNTTSLGFSDESESVSVTINNVTSKDTTSKISVLNPKINLTISNFTGSTLPKLSERDAGESIISLPNGYNSQTDRAGNITITPPSSTTETVEPAPSPAPAPATPPKTEEPKQNEPSPKPSEGEQSSDQNGEVNEQGQNNNNSSARSENQPEHSDSSASNSSSASGSSNNDSPTGQGGDGATMQPNAGAGTPSTTPEANPDTSQPNGSSPSGSETPAGSKETENQSGSDTGQDDQATRQEDPQTSDQENTHSSAENDGKESAGESPKDSETPKQTIPDNNSQGGGNAVDTQSNPQDPPKDAEKPKEPSNTEGQATLSPQPAQPAGEKPKEDTEPKKPETAEPAQPSEQPATPPAPEGTPPALAPEKPVPPKPEQPATPPKPAAPVAPVAPAKPAEPSAVNKQIFQVIDRLKNLTHLTNKQKQEVANKTEQSLRSLAEGYSNYDFAFSIDATRVAEARLSALANVNGIESADNNSAFLMDAARRAKPMHNSVWVSTSVGEKKGDITRRTKTLNLGVDEQFGNVILGVFASYLDQSSGRDGFSSELNGYAFSSYGKYSPQNHDFTWLLQYGKTKGSLNRSITGVVNNSADVRSKFAAVKAEYGYRLAFDPMYLQVKPFAGLMFNVGEQKPFTEKKGNLPVSVGAINAQRLALEVGVEVKKYFENAYIYLKPSIQTDLMTRTRDVDIRFVGTPNSIPFKSNAQKKTYFALGLGTQIRLRKNLLAELNFNGRTSKHEHDVQGNVKFTYKF</sequence>
<proteinExistence type="predicted"/>
<feature type="compositionally biased region" description="Low complexity" evidence="1">
    <location>
        <begin position="441"/>
        <end position="457"/>
    </location>
</feature>
<dbReference type="PROSITE" id="PS51208">
    <property type="entry name" value="AUTOTRANSPORTER"/>
    <property type="match status" value="1"/>
</dbReference>
<feature type="compositionally biased region" description="Low complexity" evidence="1">
    <location>
        <begin position="368"/>
        <end position="379"/>
    </location>
</feature>
<feature type="compositionally biased region" description="Polar residues" evidence="1">
    <location>
        <begin position="594"/>
        <end position="604"/>
    </location>
</feature>
<keyword evidence="4" id="KW-1185">Reference proteome</keyword>
<feature type="compositionally biased region" description="Polar residues" evidence="1">
    <location>
        <begin position="476"/>
        <end position="501"/>
    </location>
</feature>
<feature type="compositionally biased region" description="Basic and acidic residues" evidence="1">
    <location>
        <begin position="539"/>
        <end position="556"/>
    </location>
</feature>
<feature type="region of interest" description="Disordered" evidence="1">
    <location>
        <begin position="350"/>
        <end position="682"/>
    </location>
</feature>
<dbReference type="AlphaFoldDB" id="A0A1T0AXR7"/>
<comment type="caution">
    <text evidence="3">The sequence shown here is derived from an EMBL/GenBank/DDBJ whole genome shotgun (WGS) entry which is preliminary data.</text>
</comment>
<protein>
    <recommendedName>
        <fullName evidence="2">Autotransporter domain-containing protein</fullName>
    </recommendedName>
</protein>
<feature type="compositionally biased region" description="Polar residues" evidence="1">
    <location>
        <begin position="353"/>
        <end position="367"/>
    </location>
</feature>